<evidence type="ECO:0000313" key="4">
    <source>
        <dbReference type="Proteomes" id="UP001184230"/>
    </source>
</evidence>
<dbReference type="PANTHER" id="PTHR46268">
    <property type="entry name" value="STRESS RESPONSE PROTEIN NHAX"/>
    <property type="match status" value="1"/>
</dbReference>
<evidence type="ECO:0000313" key="3">
    <source>
        <dbReference type="EMBL" id="MDR6536671.1"/>
    </source>
</evidence>
<dbReference type="InterPro" id="IPR006016">
    <property type="entry name" value="UspA"/>
</dbReference>
<dbReference type="InterPro" id="IPR006015">
    <property type="entry name" value="Universal_stress_UspA"/>
</dbReference>
<evidence type="ECO:0000256" key="1">
    <source>
        <dbReference type="ARBA" id="ARBA00008791"/>
    </source>
</evidence>
<dbReference type="SUPFAM" id="SSF52402">
    <property type="entry name" value="Adenine nucleotide alpha hydrolases-like"/>
    <property type="match status" value="2"/>
</dbReference>
<dbReference type="Proteomes" id="UP001184230">
    <property type="component" value="Unassembled WGS sequence"/>
</dbReference>
<protein>
    <submittedName>
        <fullName evidence="3">Nucleotide-binding universal stress UspA family protein</fullName>
    </submittedName>
</protein>
<proteinExistence type="inferred from homology"/>
<organism evidence="3 4">
    <name type="scientific">Variovorax soli</name>
    <dbReference type="NCBI Taxonomy" id="376815"/>
    <lineage>
        <taxon>Bacteria</taxon>
        <taxon>Pseudomonadati</taxon>
        <taxon>Pseudomonadota</taxon>
        <taxon>Betaproteobacteria</taxon>
        <taxon>Burkholderiales</taxon>
        <taxon>Comamonadaceae</taxon>
        <taxon>Variovorax</taxon>
    </lineage>
</organism>
<gene>
    <name evidence="3" type="ORF">J2739_002444</name>
</gene>
<dbReference type="EMBL" id="JAVDRF010000004">
    <property type="protein sequence ID" value="MDR6536671.1"/>
    <property type="molecule type" value="Genomic_DNA"/>
</dbReference>
<dbReference type="PRINTS" id="PR01438">
    <property type="entry name" value="UNVRSLSTRESS"/>
</dbReference>
<dbReference type="RefSeq" id="WP_309901880.1">
    <property type="nucleotide sequence ID" value="NZ_JAVDRF010000004.1"/>
</dbReference>
<feature type="domain" description="UspA" evidence="2">
    <location>
        <begin position="231"/>
        <end position="299"/>
    </location>
</feature>
<dbReference type="Pfam" id="PF00582">
    <property type="entry name" value="Usp"/>
    <property type="match status" value="1"/>
</dbReference>
<name>A0ABU1NFN3_9BURK</name>
<dbReference type="Gene3D" id="3.40.50.12370">
    <property type="match status" value="1"/>
</dbReference>
<dbReference type="CDD" id="cd00293">
    <property type="entry name" value="USP-like"/>
    <property type="match status" value="1"/>
</dbReference>
<dbReference type="PANTHER" id="PTHR46268:SF15">
    <property type="entry name" value="UNIVERSAL STRESS PROTEIN HP_0031"/>
    <property type="match status" value="1"/>
</dbReference>
<reference evidence="3 4" key="1">
    <citation type="submission" date="2023-07" db="EMBL/GenBank/DDBJ databases">
        <title>Sorghum-associated microbial communities from plants grown in Nebraska, USA.</title>
        <authorList>
            <person name="Schachtman D."/>
        </authorList>
    </citation>
    <scope>NUCLEOTIDE SEQUENCE [LARGE SCALE GENOMIC DNA]</scope>
    <source>
        <strain evidence="3 4">DS1781</strain>
    </source>
</reference>
<comment type="caution">
    <text evidence="3">The sequence shown here is derived from an EMBL/GenBank/DDBJ whole genome shotgun (WGS) entry which is preliminary data.</text>
</comment>
<sequence length="301" mass="31669">MGADAANAAARAPGVGVGASLTSNLGALMQTPKTILLHLDSSGRAAERVRVARQVADAFEADVIAQPCTMTALMRYPYAMEAAAEAVAIMASLDKDCRDKAYATFKAAGGESPRLQWVEPMSDAPWGFARRALYADLLILGQRDPDDPSAGELPADFVPSVLVESGRPALVVPYAGPVAAIGRNVLIAWKETREAARAVSAALPWLVRADSVHAVSYGENAEASLRSLQTYLKAQGVKAAARHGGPEEGEAGERLLSMAADVSADLLVMGCYGHSRAREWVLGGATRSTLQSMTLPVLMSH</sequence>
<evidence type="ECO:0000259" key="2">
    <source>
        <dbReference type="Pfam" id="PF00582"/>
    </source>
</evidence>
<keyword evidence="4" id="KW-1185">Reference proteome</keyword>
<accession>A0ABU1NFN3</accession>
<comment type="similarity">
    <text evidence="1">Belongs to the universal stress protein A family.</text>
</comment>